<accession>A0AAR2JXC4</accession>
<evidence type="ECO:0000259" key="5">
    <source>
        <dbReference type="PROSITE" id="PS51720"/>
    </source>
</evidence>
<reference evidence="6 7" key="1">
    <citation type="submission" date="2020-10" db="EMBL/GenBank/DDBJ databases">
        <title>Pygocentrus nattereri (red-bellied piranha) genome, fPygNat1, primary haplotype.</title>
        <authorList>
            <person name="Myers G."/>
            <person name="Meyer A."/>
            <person name="Karagic N."/>
            <person name="Pippel M."/>
            <person name="Winkler S."/>
            <person name="Tracey A."/>
            <person name="Wood J."/>
            <person name="Formenti G."/>
            <person name="Howe K."/>
            <person name="Fedrigo O."/>
            <person name="Jarvis E.D."/>
        </authorList>
    </citation>
    <scope>NUCLEOTIDE SEQUENCE [LARGE SCALE GENOMIC DNA]</scope>
</reference>
<feature type="domain" description="AIG1-type G" evidence="5">
    <location>
        <begin position="8"/>
        <end position="240"/>
    </location>
</feature>
<dbReference type="Proteomes" id="UP001501920">
    <property type="component" value="Chromosome 1"/>
</dbReference>
<reference evidence="6" key="3">
    <citation type="submission" date="2025-09" db="UniProtKB">
        <authorList>
            <consortium name="Ensembl"/>
        </authorList>
    </citation>
    <scope>IDENTIFICATION</scope>
</reference>
<evidence type="ECO:0000313" key="7">
    <source>
        <dbReference type="Proteomes" id="UP001501920"/>
    </source>
</evidence>
<feature type="region of interest" description="Disordered" evidence="4">
    <location>
        <begin position="245"/>
        <end position="266"/>
    </location>
</feature>
<feature type="domain" description="AIG1-type G" evidence="5">
    <location>
        <begin position="282"/>
        <end position="514"/>
    </location>
</feature>
<sequence>MHMFVFIVSDLRIVLLGKNSSEISRVGNSILGRDVFDIEGPPPLVEQHSERARGKVEGRYITLINTPHLFDPDLSVYQITVRIKECMSLCSPGPHGVVLVLQPDDFTETDSSRMDHILSSLSEEAHKYTLVLTTQNKETGASAGPVQENIIQKVITKYSNRRLEWSKCSCAMFVEMIEKVVEENRGSLVCEEFEDAPLTLEQKWSEQETEVEVLYHIKEQEHEETEELQEYDQTELKEHEEIKQLHEHDPTKQQGIEGDLPRQKQEKTKTTLMTSVTKHFSISDLRIVLLGKNSSEISRVGNSILGRDGFDTEGPPPLVEQHSERARGKVEGRYITLINTPHLFDPDLSVHQITVRIKECMSLCSPGPHGVVLVLQPDDFTETDSSRMDHILSSLSEEAQKYTLVLTTQNKEAGASAGPVQENIIQKVITKYRNRHLEWRKCSCATFMKIIEKVVEENRGSFVCGEFEDAPLTLEQKWSEQETEVEELYHIKGQEHEETEELQEYDQTELKEHEEIKQLHEHDHTKQQGIEGPRQKQEKTKTTLMTSVTKHFSISDLRIVLLGKNSSEISRVGNSILGRDGFDTEGPPPLVEQHSERARGKVEGRYITLINTPHLFDPDLSVYQITVRIKECMSLCSPGPHGVVLVLQPDDFTETDSSRMDHILSSLSEEAHKYTLVLTTQNKEAGASAGPVQENIIQKVITKYRNRHLEWSKCSCATFMKIIEKVVEENRGSFVCGEFEDAPLTLEQKWSEQETEVEELYHIKGQEHEETEELQEYDQTELKEHEEIKQLHEHDHTKQQGFEGPRQKQEKTKTTLMTSVTKHFSISDLRIVLLGKNSSEISRVGNSILGRDGFDTEDPPPLVEQHSERARGKVEGRYITLINTPHLFDPDLSVYQITVRIKECMSLCSPGPHVVVLVLQPDDFTETDSSRMDHILSSLSEEAHKYTLVLTTQNNETGASAGPVEENIIQKVITKYSNRHLEWRKCSCATFMKMIEKVVEENRENRREQKRSEQGTEVKELYHIKEQEHEETEELQEYDQAELKEHETKQLHEHDPTKQQGFEGPQQKQEKTKTTLMTSVTKHFSRSKPRSNVVLLGRENEAKTSVSKLLLGKKFSTSHQKVKQKSSSVCVRREGEVCGRLIGLVEMPALYNTQLSEDEVMQKAFHCVSVCDPGVHAFFIVISEDRLTDEDKGEMEMMQRIFSSKFNKNTIVLISRQSQSKELDASVKKVIKGFGGRYKFLDSKTDATQLNKCLEMLHTESRGSLYTMDMYVEVQFKAQLQYKKHIQNLQQKITELTWKNRKSQTQDSPKSPEALRIVLLGKTGVGKSATGNTILGKDMFKEDIGGSVTVVCQKKSADINGRQITVVDTPGLFDTNVPNVEVTKEITKCISMAAPGPHVFLLVLSIGQRFTQEEQDTVNMIKDTFGEKCKMYTIVVFSKGDFLKGNTIEQYIEKSGPTMKRFVFDFGNRYHVLNNSNKSSSTQVTDLLEKIDSMVTVNRGSCYTNDMFQQVEKTLQEKQERILKEREEEIEREKERLKAKYEAEMERMRIEIQKEKEKQEAEGRRREKEFKEKELEIKRDMTERERIQREDVTKRREEDEKKMQEWMAEIHREKEENSQRWEKQREEDQRRRDQEEEERRKKEAEWKKKQKEERENFEKEREDMEKKVREELMKLQQDYKQKAEEEDKRRKELEEKILHAEESKKKELQELQITQQREWIKRMDEEEKRRDKQQKYWEKTIASLEEAWTLEQIRKQKQHEWENEKEIEEKDLKVKERKEKEEHERKGIENEANEKIRQMKEQLEAEREKEEKERNEKEEQLRKEMEEQLQKQLESFRKEREEEETIRTEVERRNLEFIIQIHNREIENLKTQTEVIARKQAEEEFHAKLDEKVKEARDKGFVEGCAEIEAERTALGRRVDQFVHAVCKS</sequence>
<evidence type="ECO:0000256" key="4">
    <source>
        <dbReference type="SAM" id="MobiDB-lite"/>
    </source>
</evidence>
<evidence type="ECO:0000256" key="2">
    <source>
        <dbReference type="ARBA" id="ARBA00022741"/>
    </source>
</evidence>
<dbReference type="GeneTree" id="ENSGT01120000271858"/>
<dbReference type="PANTHER" id="PTHR10903">
    <property type="entry name" value="GTPASE, IMAP FAMILY MEMBER-RELATED"/>
    <property type="match status" value="1"/>
</dbReference>
<dbReference type="Gene3D" id="3.40.50.300">
    <property type="entry name" value="P-loop containing nucleotide triphosphate hydrolases"/>
    <property type="match status" value="6"/>
</dbReference>
<evidence type="ECO:0000256" key="3">
    <source>
        <dbReference type="ARBA" id="ARBA00023134"/>
    </source>
</evidence>
<feature type="domain" description="AIG1-type G" evidence="5">
    <location>
        <begin position="826"/>
        <end position="1047"/>
    </location>
</feature>
<comment type="similarity">
    <text evidence="1">Belongs to the TRAFAC class TrmE-Era-EngA-EngB-Septin-like GTPase superfamily. AIG1/Toc34/Toc159-like paraseptin GTPase family. IAN subfamily.</text>
</comment>
<dbReference type="PANTHER" id="PTHR10903:SF170">
    <property type="entry name" value="GTPASE IMAP FAMILY MEMBER 7"/>
    <property type="match status" value="1"/>
</dbReference>
<keyword evidence="2" id="KW-0547">Nucleotide-binding</keyword>
<evidence type="ECO:0000256" key="1">
    <source>
        <dbReference type="ARBA" id="ARBA00008535"/>
    </source>
</evidence>
<dbReference type="Pfam" id="PF04548">
    <property type="entry name" value="AIG1"/>
    <property type="match status" value="6"/>
</dbReference>
<feature type="region of interest" description="Disordered" evidence="4">
    <location>
        <begin position="1577"/>
        <end position="1665"/>
    </location>
</feature>
<dbReference type="Ensembl" id="ENSPNAT00000088026.1">
    <property type="protein sequence ID" value="ENSPNAP00000054897.1"/>
    <property type="gene ID" value="ENSPNAG00000031393.1"/>
</dbReference>
<keyword evidence="7" id="KW-1185">Reference proteome</keyword>
<feature type="compositionally biased region" description="Acidic residues" evidence="4">
    <location>
        <begin position="1029"/>
        <end position="1040"/>
    </location>
</feature>
<name>A0AAR2JXC4_PYGNA</name>
<dbReference type="InterPro" id="IPR006703">
    <property type="entry name" value="G_AIG1"/>
</dbReference>
<feature type="compositionally biased region" description="Basic and acidic residues" evidence="4">
    <location>
        <begin position="1001"/>
        <end position="1028"/>
    </location>
</feature>
<feature type="region of interest" description="Disordered" evidence="4">
    <location>
        <begin position="793"/>
        <end position="816"/>
    </location>
</feature>
<keyword evidence="3" id="KW-0342">GTP-binding</keyword>
<organism evidence="6 7">
    <name type="scientific">Pygocentrus nattereri</name>
    <name type="common">Red-bellied piranha</name>
    <dbReference type="NCBI Taxonomy" id="42514"/>
    <lineage>
        <taxon>Eukaryota</taxon>
        <taxon>Metazoa</taxon>
        <taxon>Chordata</taxon>
        <taxon>Craniata</taxon>
        <taxon>Vertebrata</taxon>
        <taxon>Euteleostomi</taxon>
        <taxon>Actinopterygii</taxon>
        <taxon>Neopterygii</taxon>
        <taxon>Teleostei</taxon>
        <taxon>Ostariophysi</taxon>
        <taxon>Characiformes</taxon>
        <taxon>Characoidei</taxon>
        <taxon>Pygocentrus</taxon>
    </lineage>
</organism>
<dbReference type="InterPro" id="IPR045058">
    <property type="entry name" value="GIMA/IAN/Toc"/>
</dbReference>
<protein>
    <recommendedName>
        <fullName evidence="5">AIG1-type G domain-containing protein</fullName>
    </recommendedName>
</protein>
<evidence type="ECO:0000313" key="6">
    <source>
        <dbReference type="Ensembl" id="ENSPNAP00000054897.1"/>
    </source>
</evidence>
<dbReference type="InterPro" id="IPR027417">
    <property type="entry name" value="P-loop_NTPase"/>
</dbReference>
<feature type="domain" description="AIG1-type G" evidence="5">
    <location>
        <begin position="554"/>
        <end position="786"/>
    </location>
</feature>
<dbReference type="GO" id="GO:0005525">
    <property type="term" value="F:GTP binding"/>
    <property type="evidence" value="ECO:0007669"/>
    <property type="project" value="UniProtKB-KW"/>
</dbReference>
<dbReference type="PROSITE" id="PS51720">
    <property type="entry name" value="G_AIG1"/>
    <property type="match status" value="5"/>
</dbReference>
<feature type="compositionally biased region" description="Basic and acidic residues" evidence="4">
    <location>
        <begin position="1041"/>
        <end position="1057"/>
    </location>
</feature>
<dbReference type="CDD" id="cd01852">
    <property type="entry name" value="AIG1"/>
    <property type="match status" value="1"/>
</dbReference>
<feature type="region of interest" description="Disordered" evidence="4">
    <location>
        <begin position="1758"/>
        <end position="1845"/>
    </location>
</feature>
<dbReference type="SUPFAM" id="SSF52540">
    <property type="entry name" value="P-loop containing nucleoside triphosphate hydrolases"/>
    <property type="match status" value="6"/>
</dbReference>
<feature type="region of interest" description="Disordered" evidence="4">
    <location>
        <begin position="520"/>
        <end position="540"/>
    </location>
</feature>
<proteinExistence type="inferred from homology"/>
<reference evidence="6" key="2">
    <citation type="submission" date="2025-08" db="UniProtKB">
        <authorList>
            <consortium name="Ensembl"/>
        </authorList>
    </citation>
    <scope>IDENTIFICATION</scope>
</reference>
<gene>
    <name evidence="6" type="primary">AK9</name>
</gene>
<feature type="region of interest" description="Disordered" evidence="4">
    <location>
        <begin position="1001"/>
        <end position="1084"/>
    </location>
</feature>
<dbReference type="FunFam" id="3.40.50.300:FF:000366">
    <property type="entry name" value="GTPase, IMAP family member 2"/>
    <property type="match status" value="1"/>
</dbReference>
<feature type="domain" description="AIG1-type G" evidence="5">
    <location>
        <begin position="1312"/>
        <end position="1512"/>
    </location>
</feature>